<dbReference type="InParanoid" id="A0A7M7K9U3"/>
<dbReference type="SMART" id="SM00028">
    <property type="entry name" value="TPR"/>
    <property type="match status" value="6"/>
</dbReference>
<keyword evidence="1" id="KW-0677">Repeat</keyword>
<dbReference type="PANTHER" id="PTHR15704">
    <property type="entry name" value="SUPERKILLER 3 PROTEIN-RELATED"/>
    <property type="match status" value="1"/>
</dbReference>
<reference evidence="4" key="1">
    <citation type="submission" date="2021-01" db="UniProtKB">
        <authorList>
            <consortium name="EnsemblMetazoa"/>
        </authorList>
    </citation>
    <scope>IDENTIFICATION</scope>
</reference>
<dbReference type="SUPFAM" id="SSF48452">
    <property type="entry name" value="TPR-like"/>
    <property type="match status" value="3"/>
</dbReference>
<dbReference type="FunCoup" id="A0A7M7K9U3">
    <property type="interactions" value="828"/>
</dbReference>
<dbReference type="InterPro" id="IPR011990">
    <property type="entry name" value="TPR-like_helical_dom_sf"/>
</dbReference>
<dbReference type="Pfam" id="PF07719">
    <property type="entry name" value="TPR_2"/>
    <property type="match status" value="1"/>
</dbReference>
<dbReference type="InterPro" id="IPR039226">
    <property type="entry name" value="Ski3/TTC37"/>
</dbReference>
<evidence type="ECO:0000256" key="1">
    <source>
        <dbReference type="ARBA" id="ARBA00022737"/>
    </source>
</evidence>
<dbReference type="EnsemblMetazoa" id="XM_022807932">
    <property type="protein sequence ID" value="XP_022663667"/>
    <property type="gene ID" value="LOC111251394"/>
</dbReference>
<evidence type="ECO:0000313" key="4">
    <source>
        <dbReference type="EnsemblMetazoa" id="XP_022663667"/>
    </source>
</evidence>
<accession>A0A7M7K9U3</accession>
<dbReference type="Gene3D" id="1.25.40.10">
    <property type="entry name" value="Tetratricopeptide repeat domain"/>
    <property type="match status" value="5"/>
</dbReference>
<feature type="repeat" description="TPR" evidence="3">
    <location>
        <begin position="817"/>
        <end position="850"/>
    </location>
</feature>
<evidence type="ECO:0000256" key="3">
    <source>
        <dbReference type="PROSITE-ProRule" id="PRU00339"/>
    </source>
</evidence>
<evidence type="ECO:0000256" key="2">
    <source>
        <dbReference type="ARBA" id="ARBA00022803"/>
    </source>
</evidence>
<dbReference type="InterPro" id="IPR013105">
    <property type="entry name" value="TPR_2"/>
</dbReference>
<organism evidence="4 5">
    <name type="scientific">Varroa destructor</name>
    <name type="common">Honeybee mite</name>
    <dbReference type="NCBI Taxonomy" id="109461"/>
    <lineage>
        <taxon>Eukaryota</taxon>
        <taxon>Metazoa</taxon>
        <taxon>Ecdysozoa</taxon>
        <taxon>Arthropoda</taxon>
        <taxon>Chelicerata</taxon>
        <taxon>Arachnida</taxon>
        <taxon>Acari</taxon>
        <taxon>Parasitiformes</taxon>
        <taxon>Mesostigmata</taxon>
        <taxon>Gamasina</taxon>
        <taxon>Dermanyssoidea</taxon>
        <taxon>Varroidae</taxon>
        <taxon>Varroa</taxon>
    </lineage>
</organism>
<feature type="repeat" description="TPR" evidence="3">
    <location>
        <begin position="600"/>
        <end position="633"/>
    </location>
</feature>
<dbReference type="GO" id="GO:0055087">
    <property type="term" value="C:Ski complex"/>
    <property type="evidence" value="ECO:0007669"/>
    <property type="project" value="InterPro"/>
</dbReference>
<dbReference type="InterPro" id="IPR019734">
    <property type="entry name" value="TPR_rpt"/>
</dbReference>
<keyword evidence="2 3" id="KW-0802">TPR repeat</keyword>
<proteinExistence type="predicted"/>
<dbReference type="GeneID" id="111251394"/>
<dbReference type="PANTHER" id="PTHR15704:SF7">
    <property type="entry name" value="SUPERKILLER COMPLEX PROTEIN 3"/>
    <property type="match status" value="1"/>
</dbReference>
<protein>
    <submittedName>
        <fullName evidence="4">Uncharacterized protein</fullName>
    </submittedName>
</protein>
<dbReference type="AlphaFoldDB" id="A0A7M7K9U3"/>
<evidence type="ECO:0000313" key="5">
    <source>
        <dbReference type="Proteomes" id="UP000594260"/>
    </source>
</evidence>
<dbReference type="Proteomes" id="UP000594260">
    <property type="component" value="Unplaced"/>
</dbReference>
<dbReference type="RefSeq" id="XP_022663667.1">
    <property type="nucleotide sequence ID" value="XM_022807932.1"/>
</dbReference>
<dbReference type="Pfam" id="PF13181">
    <property type="entry name" value="TPR_8"/>
    <property type="match status" value="2"/>
</dbReference>
<dbReference type="PROSITE" id="PS50005">
    <property type="entry name" value="TPR"/>
    <property type="match status" value="3"/>
</dbReference>
<dbReference type="KEGG" id="vde:111251394"/>
<feature type="repeat" description="TPR" evidence="3">
    <location>
        <begin position="748"/>
        <end position="781"/>
    </location>
</feature>
<name>A0A7M7K9U3_VARDE</name>
<dbReference type="GO" id="GO:0006401">
    <property type="term" value="P:RNA catabolic process"/>
    <property type="evidence" value="ECO:0007669"/>
    <property type="project" value="InterPro"/>
</dbReference>
<keyword evidence="5" id="KW-1185">Reference proteome</keyword>
<dbReference type="OrthoDB" id="421075at2759"/>
<sequence length="1261" mass="141445">MRIRVRDIQSFLNKTKAPYLPSSIMNTRTLLKDARQCLESADYERSIELCEAILKQETDHYTALLLLGAAATASANSDHAAKALKALVRATEIKKDQKAPWQGLLRLLRKHPELDRPFYRKVLQRVIDTTMDEKICRLLYVEMAELDADWKLLDKSFTAGVEAEDMSVVNRIAQVALDLFDRRQCVPDNIELLRKLTKIKTLNPDVQVPLILRYMFLLPATEIEPEFSTISSGLSTDIVDKLAVEIFVERELAVIQPQRIHKALQAHPKKELPKYIISKAKLCLIANDISGLEEACHVLLDLDASNYDAWKLRLEGLMRTRQFRDVETTAKEAIRVCNKEHVGYLLIYIARALHGQCRYRETLTVLDRAEKVGGKARAALRIQCLLETGKVREALDLSVASGEQGWALQARMELGEELNLDNSELNAYGMTTAIRYLMYKMRHNDALKVATAAISRDGQNTELMTLLGEAYLALGHPVQAVKCLQQSFLANQYDDRTGKLFSRTLRLLGIHDQNLCLLESVTKDGTIHDGNCWAFAELGLYHLEHGEPVNAVGPLQKAINLKPCSLVFELLAEAYAARKSFAAAVLCFSKSIELGSDHEAFVKYRLACIARDQNQLEEAIELFEEALQADQTSAFCAHDMAQTCLVLARNKLREALRGPARRFLSRGLVVAAQPICGGHSRVVCLWNILGDIMMQAMESNLELQPPTDTKLRMLLGLSEDDAVLRPDKLCALAEKCFMRCLSLNSNLPNVWHNMAVMSAAKGEFDQSLSCMKRAISLDPKSAHLWSSFGVLAVRAKLSPKFAQSAFIRALAIDPDLAPAWTNLGFIYMKSGLLHEANQCFTRAQAVDPLNLECWLGQATLAATVKHFDACDLYRHSNQLRPTGEALVCHMAILSSQNNVKETMPKDVPEEMVNACERCMDSFEGHNACATAGYVLLTHGLTIEAETVLSRCGCSTCRILMAQSAAIREDWQECSRQLDGLEGEEVEKLKAYKAWKVNGQLDKAVALVPELGEIYDNTKTSVELTRKSLERAVRQNPRCEKSWRRLAECLIEEGRWKTAVRVTEFMAPPHQPEGLLLWTVAHAMADRKRSAYSAAASLVRNFPDKPQHWTLLRWTSLAIEKRNLPIPDHYEDVNQADWKEFAIKVRTLDDTLKSGKVPPPRVLTIVEETTGEHQCRKLIELLSQKKITKTFFTLATGLLKADPQSEAGLFLTGLWSAVNGSKDLYSRCFNALPCQGSLKKLLEQQHSYVQKSEAALRGAHLE</sequence>